<evidence type="ECO:0000313" key="1">
    <source>
        <dbReference type="EMBL" id="AEH50386.1"/>
    </source>
</evidence>
<keyword evidence="2" id="KW-1185">Reference proteome</keyword>
<sequence length="61" mass="7225" precursor="true">MRNDLFPFGGRYIAVDPFDISFLKIIFRAFMSDYLVYFNRVDFVFPVNFVIIFFKGRVKGG</sequence>
<reference evidence="1 2" key="1">
    <citation type="submission" date="2010-11" db="EMBL/GenBank/DDBJ databases">
        <title>The complete genome of Thermotoga thermarum DSM 5069.</title>
        <authorList>
            <consortium name="US DOE Joint Genome Institute (JGI-PGF)"/>
            <person name="Lucas S."/>
            <person name="Copeland A."/>
            <person name="Lapidus A."/>
            <person name="Bruce D."/>
            <person name="Goodwin L."/>
            <person name="Pitluck S."/>
            <person name="Kyrpides N."/>
            <person name="Mavromatis K."/>
            <person name="Ivanova N."/>
            <person name="Zeytun A."/>
            <person name="Brettin T."/>
            <person name="Detter J.C."/>
            <person name="Tapia R."/>
            <person name="Han C."/>
            <person name="Land M."/>
            <person name="Hauser L."/>
            <person name="Markowitz V."/>
            <person name="Cheng J.-F."/>
            <person name="Hugenholtz P."/>
            <person name="Woyke T."/>
            <person name="Wu D."/>
            <person name="Spring S."/>
            <person name="Schroeder M."/>
            <person name="Brambilla E."/>
            <person name="Klenk H.-P."/>
            <person name="Eisen J.A."/>
        </authorList>
    </citation>
    <scope>NUCLEOTIDE SEQUENCE [LARGE SCALE GENOMIC DNA]</scope>
    <source>
        <strain evidence="1 2">DSM 5069</strain>
    </source>
</reference>
<dbReference type="KEGG" id="tta:Theth_0287"/>
<organism evidence="1 2">
    <name type="scientific">Pseudothermotoga thermarum DSM 5069</name>
    <dbReference type="NCBI Taxonomy" id="688269"/>
    <lineage>
        <taxon>Bacteria</taxon>
        <taxon>Thermotogati</taxon>
        <taxon>Thermotogota</taxon>
        <taxon>Thermotogae</taxon>
        <taxon>Thermotogales</taxon>
        <taxon>Thermotogaceae</taxon>
        <taxon>Pseudothermotoga</taxon>
    </lineage>
</organism>
<name>F7YV87_9THEM</name>
<dbReference type="AlphaFoldDB" id="F7YV87"/>
<dbReference type="Proteomes" id="UP000006804">
    <property type="component" value="Chromosome"/>
</dbReference>
<protein>
    <submittedName>
        <fullName evidence="1">Uncharacterized protein</fullName>
    </submittedName>
</protein>
<accession>F7YV87</accession>
<dbReference type="EMBL" id="CP002351">
    <property type="protein sequence ID" value="AEH50386.1"/>
    <property type="molecule type" value="Genomic_DNA"/>
</dbReference>
<proteinExistence type="predicted"/>
<dbReference type="HOGENOM" id="CLU_2919348_0_0_0"/>
<gene>
    <name evidence="1" type="ORF">Theth_0287</name>
</gene>
<dbReference type="STRING" id="688269.Theth_0287"/>
<evidence type="ECO:0000313" key="2">
    <source>
        <dbReference type="Proteomes" id="UP000006804"/>
    </source>
</evidence>